<gene>
    <name evidence="2" type="ORF">G2W53_018206</name>
</gene>
<reference evidence="2" key="1">
    <citation type="submission" date="2020-09" db="EMBL/GenBank/DDBJ databases">
        <title>Genome-Enabled Discovery of Anthraquinone Biosynthesis in Senna tora.</title>
        <authorList>
            <person name="Kang S.-H."/>
            <person name="Pandey R.P."/>
            <person name="Lee C.-M."/>
            <person name="Sim J.-S."/>
            <person name="Jeong J.-T."/>
            <person name="Choi B.-S."/>
            <person name="Jung M."/>
            <person name="Ginzburg D."/>
            <person name="Zhao K."/>
            <person name="Won S.Y."/>
            <person name="Oh T.-J."/>
            <person name="Yu Y."/>
            <person name="Kim N.-H."/>
            <person name="Lee O.R."/>
            <person name="Lee T.-H."/>
            <person name="Bashyal P."/>
            <person name="Kim T.-S."/>
            <person name="Lee W.-H."/>
            <person name="Kawkins C."/>
            <person name="Kim C.-K."/>
            <person name="Kim J.S."/>
            <person name="Ahn B.O."/>
            <person name="Rhee S.Y."/>
            <person name="Sohng J.K."/>
        </authorList>
    </citation>
    <scope>NUCLEOTIDE SEQUENCE</scope>
    <source>
        <tissue evidence="2">Leaf</tissue>
    </source>
</reference>
<accession>A0A834TS77</accession>
<dbReference type="AlphaFoldDB" id="A0A834TS77"/>
<evidence type="ECO:0000313" key="2">
    <source>
        <dbReference type="EMBL" id="KAF7827042.1"/>
    </source>
</evidence>
<protein>
    <submittedName>
        <fullName evidence="2">Putative ribonuclease H protein</fullName>
    </submittedName>
</protein>
<dbReference type="PANTHER" id="PTHR47723:SF24">
    <property type="entry name" value="RNASE H TYPE-1 DOMAIN-CONTAINING PROTEIN"/>
    <property type="match status" value="1"/>
</dbReference>
<dbReference type="InterPro" id="IPR044730">
    <property type="entry name" value="RNase_H-like_dom_plant"/>
</dbReference>
<feature type="domain" description="RNase H type-1" evidence="1">
    <location>
        <begin position="104"/>
        <end position="198"/>
    </location>
</feature>
<dbReference type="Gene3D" id="3.30.420.10">
    <property type="entry name" value="Ribonuclease H-like superfamily/Ribonuclease H"/>
    <property type="match status" value="1"/>
</dbReference>
<dbReference type="InterPro" id="IPR053151">
    <property type="entry name" value="RNase_H-like"/>
</dbReference>
<name>A0A834TS77_9FABA</name>
<comment type="caution">
    <text evidence="2">The sequence shown here is derived from an EMBL/GenBank/DDBJ whole genome shotgun (WGS) entry which is preliminary data.</text>
</comment>
<dbReference type="GO" id="GO:0003676">
    <property type="term" value="F:nucleic acid binding"/>
    <property type="evidence" value="ECO:0007669"/>
    <property type="project" value="InterPro"/>
</dbReference>
<dbReference type="GO" id="GO:0004523">
    <property type="term" value="F:RNA-DNA hybrid ribonuclease activity"/>
    <property type="evidence" value="ECO:0007669"/>
    <property type="project" value="InterPro"/>
</dbReference>
<dbReference type="Proteomes" id="UP000634136">
    <property type="component" value="Unassembled WGS sequence"/>
</dbReference>
<organism evidence="2 3">
    <name type="scientific">Senna tora</name>
    <dbReference type="NCBI Taxonomy" id="362788"/>
    <lineage>
        <taxon>Eukaryota</taxon>
        <taxon>Viridiplantae</taxon>
        <taxon>Streptophyta</taxon>
        <taxon>Embryophyta</taxon>
        <taxon>Tracheophyta</taxon>
        <taxon>Spermatophyta</taxon>
        <taxon>Magnoliopsida</taxon>
        <taxon>eudicotyledons</taxon>
        <taxon>Gunneridae</taxon>
        <taxon>Pentapetalae</taxon>
        <taxon>rosids</taxon>
        <taxon>fabids</taxon>
        <taxon>Fabales</taxon>
        <taxon>Fabaceae</taxon>
        <taxon>Caesalpinioideae</taxon>
        <taxon>Cassia clade</taxon>
        <taxon>Senna</taxon>
    </lineage>
</organism>
<keyword evidence="3" id="KW-1185">Reference proteome</keyword>
<dbReference type="OrthoDB" id="1165565at2759"/>
<evidence type="ECO:0000259" key="1">
    <source>
        <dbReference type="Pfam" id="PF13456"/>
    </source>
</evidence>
<dbReference type="EMBL" id="JAAIUW010000006">
    <property type="protein sequence ID" value="KAF7827042.1"/>
    <property type="molecule type" value="Genomic_DNA"/>
</dbReference>
<proteinExistence type="predicted"/>
<dbReference type="Pfam" id="PF13456">
    <property type="entry name" value="RVT_3"/>
    <property type="match status" value="1"/>
</dbReference>
<dbReference type="InterPro" id="IPR036397">
    <property type="entry name" value="RNaseH_sf"/>
</dbReference>
<dbReference type="InterPro" id="IPR002156">
    <property type="entry name" value="RNaseH_domain"/>
</dbReference>
<dbReference type="CDD" id="cd06222">
    <property type="entry name" value="RNase_H_like"/>
    <property type="match status" value="1"/>
</dbReference>
<dbReference type="PANTHER" id="PTHR47723">
    <property type="entry name" value="OS05G0353850 PROTEIN"/>
    <property type="match status" value="1"/>
</dbReference>
<evidence type="ECO:0000313" key="3">
    <source>
        <dbReference type="Proteomes" id="UP000634136"/>
    </source>
</evidence>
<sequence length="204" mass="23401">MWVVSNYDYSSRLYHANILEWLVVEAGEWRDEKLAELAMAIYYAWERRNKKKFNNEIVRVEELRPRVERIMKETQAAAFSNGGNGRVPTSLCWEKPEHPFVKLNVDAVVVKEGDGVLSGLIQDGEGCVLGVFSNKVQYPNDPVKLEAMAIREGMELARKMGCSYVIVEGDTKLVMEMFQTKWNQSSSLNALCRDILRFKSKRCV</sequence>